<dbReference type="OrthoDB" id="270584at2759"/>
<name>A0A8E0S1K6_9TREM</name>
<dbReference type="EMBL" id="LUCM01003720">
    <property type="protein sequence ID" value="KAA0195419.1"/>
    <property type="molecule type" value="Genomic_DNA"/>
</dbReference>
<protein>
    <submittedName>
        <fullName evidence="1">Uncharacterized protein</fullName>
    </submittedName>
</protein>
<reference evidence="1" key="1">
    <citation type="submission" date="2019-05" db="EMBL/GenBank/DDBJ databases">
        <title>Annotation for the trematode Fasciolopsis buski.</title>
        <authorList>
            <person name="Choi Y.-J."/>
        </authorList>
    </citation>
    <scope>NUCLEOTIDE SEQUENCE</scope>
    <source>
        <strain evidence="1">HT</strain>
        <tissue evidence="1">Whole worm</tissue>
    </source>
</reference>
<gene>
    <name evidence="1" type="ORF">FBUS_08216</name>
</gene>
<organism evidence="1 2">
    <name type="scientific">Fasciolopsis buskii</name>
    <dbReference type="NCBI Taxonomy" id="27845"/>
    <lineage>
        <taxon>Eukaryota</taxon>
        <taxon>Metazoa</taxon>
        <taxon>Spiralia</taxon>
        <taxon>Lophotrochozoa</taxon>
        <taxon>Platyhelminthes</taxon>
        <taxon>Trematoda</taxon>
        <taxon>Digenea</taxon>
        <taxon>Plagiorchiida</taxon>
        <taxon>Echinostomata</taxon>
        <taxon>Echinostomatoidea</taxon>
        <taxon>Fasciolidae</taxon>
        <taxon>Fasciolopsis</taxon>
    </lineage>
</organism>
<evidence type="ECO:0000313" key="2">
    <source>
        <dbReference type="Proteomes" id="UP000728185"/>
    </source>
</evidence>
<accession>A0A8E0S1K6</accession>
<sequence>MPRSHGYKHEGSGFIEAYRYMFGKGTRLSPWHDNGSSTLEIAPKTVLKYAPYKRLLASKNGPFESNPEEGLYRCSFLPAPWPALQLKLSYIPSNVAFVPVWCPLLSSEDLGCLTGRTKE</sequence>
<dbReference type="Proteomes" id="UP000728185">
    <property type="component" value="Unassembled WGS sequence"/>
</dbReference>
<dbReference type="AlphaFoldDB" id="A0A8E0S1K6"/>
<evidence type="ECO:0000313" key="1">
    <source>
        <dbReference type="EMBL" id="KAA0195419.1"/>
    </source>
</evidence>
<comment type="caution">
    <text evidence="1">The sequence shown here is derived from an EMBL/GenBank/DDBJ whole genome shotgun (WGS) entry which is preliminary data.</text>
</comment>
<keyword evidence="2" id="KW-1185">Reference proteome</keyword>
<proteinExistence type="predicted"/>